<reference evidence="1" key="1">
    <citation type="journal article" date="2020" name="mSystems">
        <title>Genome- and Community-Level Interaction Insights into Carbon Utilization and Element Cycling Functions of Hydrothermarchaeota in Hydrothermal Sediment.</title>
        <authorList>
            <person name="Zhou Z."/>
            <person name="Liu Y."/>
            <person name="Xu W."/>
            <person name="Pan J."/>
            <person name="Luo Z.H."/>
            <person name="Li M."/>
        </authorList>
    </citation>
    <scope>NUCLEOTIDE SEQUENCE [LARGE SCALE GENOMIC DNA]</scope>
    <source>
        <strain evidence="1">SpSt-418</strain>
    </source>
</reference>
<name>A0A7C3KGZ0_9CYAN</name>
<gene>
    <name evidence="1" type="ORF">ENR64_23120</name>
</gene>
<accession>A0A7C3KGZ0</accession>
<organism evidence="1">
    <name type="scientific">Oscillatoriales cyanobacterium SpSt-418</name>
    <dbReference type="NCBI Taxonomy" id="2282169"/>
    <lineage>
        <taxon>Bacteria</taxon>
        <taxon>Bacillati</taxon>
        <taxon>Cyanobacteriota</taxon>
        <taxon>Cyanophyceae</taxon>
        <taxon>Oscillatoriophycideae</taxon>
        <taxon>Oscillatoriales</taxon>
    </lineage>
</organism>
<proteinExistence type="predicted"/>
<protein>
    <submittedName>
        <fullName evidence="1">Uncharacterized protein</fullName>
    </submittedName>
</protein>
<comment type="caution">
    <text evidence="1">The sequence shown here is derived from an EMBL/GenBank/DDBJ whole genome shotgun (WGS) entry which is preliminary data.</text>
</comment>
<dbReference type="AlphaFoldDB" id="A0A7C3KGZ0"/>
<evidence type="ECO:0000313" key="1">
    <source>
        <dbReference type="EMBL" id="HFN00587.1"/>
    </source>
</evidence>
<dbReference type="EMBL" id="DSRU01000331">
    <property type="protein sequence ID" value="HFN00587.1"/>
    <property type="molecule type" value="Genomic_DNA"/>
</dbReference>
<sequence>MTQSEVTQALNLARALNLIVASRTVNGALQVYSAAGYARSWESFNSEYPLERLQAMAERMRLRGLAS</sequence>